<evidence type="ECO:0000313" key="3">
    <source>
        <dbReference type="EMBL" id="TWP47470.1"/>
    </source>
</evidence>
<reference evidence="3 4" key="1">
    <citation type="submission" date="2019-07" db="EMBL/GenBank/DDBJ databases">
        <title>Lentzea xizangensis sp. nov., isolated from Qinghai-Tibetan Plateau Soils.</title>
        <authorList>
            <person name="Huang J."/>
        </authorList>
    </citation>
    <scope>NUCLEOTIDE SEQUENCE [LARGE SCALE GENOMIC DNA]</scope>
    <source>
        <strain evidence="3 4">FXJ1.1311</strain>
    </source>
</reference>
<feature type="region of interest" description="Disordered" evidence="2">
    <location>
        <begin position="1"/>
        <end position="25"/>
    </location>
</feature>
<dbReference type="InterPro" id="IPR023606">
    <property type="entry name" value="CoA-Trfase_III_dom_1_sf"/>
</dbReference>
<protein>
    <submittedName>
        <fullName evidence="3">CoA transferase</fullName>
    </submittedName>
</protein>
<dbReference type="OrthoDB" id="9797653at2"/>
<dbReference type="Gene3D" id="3.30.1540.10">
    <property type="entry name" value="formyl-coa transferase, domain 3"/>
    <property type="match status" value="1"/>
</dbReference>
<dbReference type="RefSeq" id="WP_146357976.1">
    <property type="nucleotide sequence ID" value="NZ_VOBR01000026.1"/>
</dbReference>
<gene>
    <name evidence="3" type="ORF">FKR81_32720</name>
</gene>
<evidence type="ECO:0000256" key="1">
    <source>
        <dbReference type="ARBA" id="ARBA00022679"/>
    </source>
</evidence>
<proteinExistence type="predicted"/>
<dbReference type="GO" id="GO:0008410">
    <property type="term" value="F:CoA-transferase activity"/>
    <property type="evidence" value="ECO:0007669"/>
    <property type="project" value="TreeGrafter"/>
</dbReference>
<dbReference type="EMBL" id="VOBR01000026">
    <property type="protein sequence ID" value="TWP47470.1"/>
    <property type="molecule type" value="Genomic_DNA"/>
</dbReference>
<comment type="caution">
    <text evidence="3">The sequence shown here is derived from an EMBL/GenBank/DDBJ whole genome shotgun (WGS) entry which is preliminary data.</text>
</comment>
<dbReference type="InterPro" id="IPR050483">
    <property type="entry name" value="CoA-transferase_III_domain"/>
</dbReference>
<dbReference type="Gene3D" id="3.40.50.10540">
    <property type="entry name" value="Crotonobetainyl-coa:carnitine coa-transferase, domain 1"/>
    <property type="match status" value="1"/>
</dbReference>
<evidence type="ECO:0000313" key="4">
    <source>
        <dbReference type="Proteomes" id="UP000316639"/>
    </source>
</evidence>
<dbReference type="InterPro" id="IPR003673">
    <property type="entry name" value="CoA-Trfase_fam_III"/>
</dbReference>
<accession>A0A563EL55</accession>
<organism evidence="3 4">
    <name type="scientific">Lentzea tibetensis</name>
    <dbReference type="NCBI Taxonomy" id="2591470"/>
    <lineage>
        <taxon>Bacteria</taxon>
        <taxon>Bacillati</taxon>
        <taxon>Actinomycetota</taxon>
        <taxon>Actinomycetes</taxon>
        <taxon>Pseudonocardiales</taxon>
        <taxon>Pseudonocardiaceae</taxon>
        <taxon>Lentzea</taxon>
    </lineage>
</organism>
<dbReference type="PANTHER" id="PTHR48207">
    <property type="entry name" value="SUCCINATE--HYDROXYMETHYLGLUTARATE COA-TRANSFERASE"/>
    <property type="match status" value="1"/>
</dbReference>
<dbReference type="InterPro" id="IPR044855">
    <property type="entry name" value="CoA-Trfase_III_dom3_sf"/>
</dbReference>
<evidence type="ECO:0000256" key="2">
    <source>
        <dbReference type="SAM" id="MobiDB-lite"/>
    </source>
</evidence>
<dbReference type="Pfam" id="PF02515">
    <property type="entry name" value="CoA_transf_3"/>
    <property type="match status" value="1"/>
</dbReference>
<dbReference type="SUPFAM" id="SSF89796">
    <property type="entry name" value="CoA-transferase family III (CaiB/BaiF)"/>
    <property type="match status" value="1"/>
</dbReference>
<dbReference type="Proteomes" id="UP000316639">
    <property type="component" value="Unassembled WGS sequence"/>
</dbReference>
<dbReference type="PANTHER" id="PTHR48207:SF3">
    <property type="entry name" value="SUCCINATE--HYDROXYMETHYLGLUTARATE COA-TRANSFERASE"/>
    <property type="match status" value="1"/>
</dbReference>
<keyword evidence="1 3" id="KW-0808">Transferase</keyword>
<sequence>MTGRPTSSATSPPSPEEGPSNTGPLDGVVVVSLEQAVAVPYATRLLADLGARVIKVERPGVGDFARHYDSSCGSVSSYFAWTNVGKESLTLDIKAPEAREVLNRLAARADVLLCNLSPGVWERLALDLPSSLVVGELSGYGADGPYSGRKAFDALVQSEAGLVSLTGEGDVVARAGISVADIAAGVQLQSAVLAALLQRGRTGRGCSLRLSLFEALAEWMHQPLLYAAGTGASAPRTGAHHPSIAPYGPVPCADGSVHLAVQNDGQWQRLSALAGIPADPRFATVSSRVSHRDALQALLAEAFASFSCADLLAALDAADVPAALTRPITDLGAHPQLAARSRWVDVEVPDGSARMLRPPVDGFSWSPGAVPSLGAHNDHVLHWIGYSAEDVAELRARSVL</sequence>
<dbReference type="AlphaFoldDB" id="A0A563EL55"/>
<name>A0A563EL55_9PSEU</name>
<keyword evidence="4" id="KW-1185">Reference proteome</keyword>